<reference evidence="1 2" key="1">
    <citation type="submission" date="2024-09" db="EMBL/GenBank/DDBJ databases">
        <authorList>
            <person name="Lee S.D."/>
        </authorList>
    </citation>
    <scope>NUCLEOTIDE SEQUENCE [LARGE SCALE GENOMIC DNA]</scope>
    <source>
        <strain evidence="1 2">N1-5</strain>
    </source>
</reference>
<keyword evidence="2" id="KW-1185">Reference proteome</keyword>
<accession>A0ABV6ULU4</accession>
<dbReference type="Gene3D" id="1.25.10.10">
    <property type="entry name" value="Leucine-rich Repeat Variant"/>
    <property type="match status" value="1"/>
</dbReference>
<dbReference type="SUPFAM" id="SSF48371">
    <property type="entry name" value="ARM repeat"/>
    <property type="match status" value="1"/>
</dbReference>
<dbReference type="InterPro" id="IPR016024">
    <property type="entry name" value="ARM-type_fold"/>
</dbReference>
<protein>
    <recommendedName>
        <fullName evidence="3">ATP-binding protein</fullName>
    </recommendedName>
</protein>
<dbReference type="EMBL" id="JBHEZZ010000006">
    <property type="protein sequence ID" value="MFC1402419.1"/>
    <property type="molecule type" value="Genomic_DNA"/>
</dbReference>
<comment type="caution">
    <text evidence="1">The sequence shown here is derived from an EMBL/GenBank/DDBJ whole genome shotgun (WGS) entry which is preliminary data.</text>
</comment>
<dbReference type="InterPro" id="IPR011989">
    <property type="entry name" value="ARM-like"/>
</dbReference>
<dbReference type="SUPFAM" id="SSF52540">
    <property type="entry name" value="P-loop containing nucleoside triphosphate hydrolases"/>
    <property type="match status" value="1"/>
</dbReference>
<sequence>MNSVLAELVLEGASGRLAAVGLGDLALYNLGVHLDGPAIESRLREYELKRRQSLQGISLVVGLQEVSTAWAASVERELLKPTIARTESERLVELIHGSDQLLLLMGAAGGGKSAVLHHAFRQLERDALTVLGFRIDRLDPFASTTELGQRIGLSVSPVAALAAVAGDRRSVLIVDQVDAVSLMSGRMPRSFDAVADLVREASAFRNMRVVLSCRKFDAENDYRIRELVSDKSSTRIEVAELTDAQVTEAVQAMGLDAAALNTHQLKLLRIPLHLVLLQSIAGDTDALAFHTTKNLFDAFWRRKLTNSTQRRASIGFGKVIATVAEAISLQQRLSVPATVLDVDDLVVDADVLVSEHVLVRDGQQVAFFHESFFDYAFARGWVARNQPLVEFLTSGEQELFRRAQVRQILNHLRELEPDRFAVEVEQLLLSPGVRYHIKHVVLALLKELPEPTLHEWEMVATVLNAHPTFEEALWQSLRAPGWFKRLDTEGVIEDWLAGTEAEQARALEIMTSTVKQNPDRLAQILRPYIAEPAYPNWLRWVARFTDLGESRPMFDLVLDAVRDGKYGSPSEELWLSAHQLGQQQPAWAVELLAAYLVDRPEAMALGSDGKVAALLDRDHTATELARLGAAGAPQQFCDLLLPYMLRVMATTAYDTSDDHRPVRDRHFSFRYPNTNLRQLGDALLAGAASAIRAVVEQKHSEARPILETLAADPHDAAQWLLYEGLRADGETFAQWAADLLLQGSHRFMSGYSENGVWMARQLIQATSSFMPEEPFQRLENAILALRYPRRSKGWHTFNLISGMDEARLSELGRRRLGELRRVFDADEPAEPQGVTGGFIASPISQGAAEHMNDGQWLSAMAKHNATGRNWGAGGAHELSGVLKEQTKRDPDRFAQLALRITRETNPVYAGAILLGLGEGETLPAPTSVFEAVWHIASLGQSANDRWLAWPLRKYLKEVPLDLVMLIADRAANAGDPANGSLTVRTVRQTGSEPTGGRDLYSSGINSARGSAAEVLGDLIIHDADGSRTAVVLPMLDRLATDPAITVRACVAHLIHACMRHARPQALEAFGHLIEADEILLAAHTVERLVAFLGYEDPALARPVIERMLESPIPEARIVGGRMAALAAMQWGMPDLLEIVLSNADVASRQGAATTCAHGQSHATEPVIAQRALAEFFDDSEGDVRKAAASLADALRGERLQPHRELLTQLMRSTAFTYSLPQLLITLERAPDRVDDLVLECSRRFIDVHGAEAGDIRTAPAGEAQRVGELLVRAYAQVTSRNQRTQVLDLLDELLALGAFGVADLIEASER</sequence>
<dbReference type="Proteomes" id="UP001592528">
    <property type="component" value="Unassembled WGS sequence"/>
</dbReference>
<name>A0ABV6ULU4_9ACTN</name>
<evidence type="ECO:0000313" key="1">
    <source>
        <dbReference type="EMBL" id="MFC1402419.1"/>
    </source>
</evidence>
<dbReference type="InterPro" id="IPR027417">
    <property type="entry name" value="P-loop_NTPase"/>
</dbReference>
<proteinExistence type="predicted"/>
<dbReference type="RefSeq" id="WP_232242024.1">
    <property type="nucleotide sequence ID" value="NZ_JBHEZZ010000006.1"/>
</dbReference>
<evidence type="ECO:0008006" key="3">
    <source>
        <dbReference type="Google" id="ProtNLM"/>
    </source>
</evidence>
<organism evidence="1 2">
    <name type="scientific">Streptacidiphilus cavernicola</name>
    <dbReference type="NCBI Taxonomy" id="3342716"/>
    <lineage>
        <taxon>Bacteria</taxon>
        <taxon>Bacillati</taxon>
        <taxon>Actinomycetota</taxon>
        <taxon>Actinomycetes</taxon>
        <taxon>Kitasatosporales</taxon>
        <taxon>Streptomycetaceae</taxon>
        <taxon>Streptacidiphilus</taxon>
    </lineage>
</organism>
<gene>
    <name evidence="1" type="ORF">ACEZDJ_14100</name>
</gene>
<evidence type="ECO:0000313" key="2">
    <source>
        <dbReference type="Proteomes" id="UP001592528"/>
    </source>
</evidence>